<organism evidence="2 3">
    <name type="scientific">Kalanchoe fedtschenkoi</name>
    <name type="common">Lavender scallops</name>
    <name type="synonym">South American air plant</name>
    <dbReference type="NCBI Taxonomy" id="63787"/>
    <lineage>
        <taxon>Eukaryota</taxon>
        <taxon>Viridiplantae</taxon>
        <taxon>Streptophyta</taxon>
        <taxon>Embryophyta</taxon>
        <taxon>Tracheophyta</taxon>
        <taxon>Spermatophyta</taxon>
        <taxon>Magnoliopsida</taxon>
        <taxon>eudicotyledons</taxon>
        <taxon>Gunneridae</taxon>
        <taxon>Pentapetalae</taxon>
        <taxon>Saxifragales</taxon>
        <taxon>Crassulaceae</taxon>
        <taxon>Kalanchoe</taxon>
    </lineage>
</organism>
<dbReference type="EnsemblPlants" id="Kaladp0101s0243.1.v1.1">
    <property type="protein sequence ID" value="Kaladp0101s0243.1.v1.1.CDS.1"/>
    <property type="gene ID" value="Kaladp0101s0243.v1.1"/>
</dbReference>
<dbReference type="PANTHER" id="PTHR35279">
    <property type="match status" value="1"/>
</dbReference>
<evidence type="ECO:0000256" key="1">
    <source>
        <dbReference type="SAM" id="MobiDB-lite"/>
    </source>
</evidence>
<name>A0A7N0V6D3_KALFE</name>
<dbReference type="Gene3D" id="2.115.10.20">
    <property type="entry name" value="Glycosyl hydrolase domain, family 43"/>
    <property type="match status" value="2"/>
</dbReference>
<accession>A0A7N0V6D3</accession>
<reference evidence="2" key="1">
    <citation type="submission" date="2021-01" db="UniProtKB">
        <authorList>
            <consortium name="EnsemblPlants"/>
        </authorList>
    </citation>
    <scope>IDENTIFICATION</scope>
</reference>
<evidence type="ECO:0000313" key="2">
    <source>
        <dbReference type="EnsemblPlants" id="Kaladp0101s0243.1.v1.1.CDS.1"/>
    </source>
</evidence>
<dbReference type="Gramene" id="Kaladp0101s0243.1.v1.1">
    <property type="protein sequence ID" value="Kaladp0101s0243.1.v1.1.CDS.1"/>
    <property type="gene ID" value="Kaladp0101s0243.v1.1"/>
</dbReference>
<dbReference type="AlphaFoldDB" id="A0A7N0V6D3"/>
<evidence type="ECO:0008006" key="4">
    <source>
        <dbReference type="Google" id="ProtNLM"/>
    </source>
</evidence>
<evidence type="ECO:0000313" key="3">
    <source>
        <dbReference type="Proteomes" id="UP000594263"/>
    </source>
</evidence>
<dbReference type="InterPro" id="IPR023296">
    <property type="entry name" value="Glyco_hydro_beta-prop_sf"/>
</dbReference>
<sequence>MTMPATTKIRNISIVAASGYGGILAQPGFHCRAEMLLPTQISNGSMGRKSSFGRISTEVTRCCTMRPGVDSGSATDRNPPVELDSCSTPDQLVATPPNQPHSSSYTKGLVFDKGPAGSWDSAATGSPVVKRYIGDDEERWYMWYHGRSDGSQASDSVGLALSKNGIHWAWGGGAVRSCGDTGLVLNSQDNWWAFDTKSIRPSELVIMSSPMYSSVYWLYYTGCSSDEVRIPEDVKILFQAGSGVNKIYKSLPGLACSQDGRHWGRIEGDHHSGALLDAGSADEWDSLFIAAPSVVLHGADDLRMYYHSFDARSNHFCIGMARSRDGIRWVKLGRIMGGGATGSFDELGSMSPNVVRNPREGNYLMAYEGLSATGARSIGLAESPDGLTNWARVGKDPFPVLEPSGEDGWDSRSVGSPCLVQMDGSSAGWRLYYEGMGRDGRTGIGMATCKGKEPTSFRRWEGFHC</sequence>
<dbReference type="OMA" id="NSINEWR"/>
<dbReference type="SUPFAM" id="SSF75005">
    <property type="entry name" value="Arabinanase/levansucrase/invertase"/>
    <property type="match status" value="1"/>
</dbReference>
<feature type="region of interest" description="Disordered" evidence="1">
    <location>
        <begin position="66"/>
        <end position="104"/>
    </location>
</feature>
<protein>
    <recommendedName>
        <fullName evidence="4">Glycosyl hydrolase family 32 N-terminal domain-containing protein</fullName>
    </recommendedName>
</protein>
<proteinExistence type="predicted"/>
<dbReference type="Proteomes" id="UP000594263">
    <property type="component" value="Unplaced"/>
</dbReference>
<dbReference type="PANTHER" id="PTHR35279:SF3">
    <property type="entry name" value="GLYCOSYL HYDROLASE FAMILY 32 N-TERMINAL DOMAIN-CONTAINING PROTEIN"/>
    <property type="match status" value="1"/>
</dbReference>
<keyword evidence="3" id="KW-1185">Reference proteome</keyword>